<reference evidence="1" key="1">
    <citation type="journal article" date="2023" name="Science">
        <title>Genome structures resolve the early diversification of teleost fishes.</title>
        <authorList>
            <person name="Parey E."/>
            <person name="Louis A."/>
            <person name="Montfort J."/>
            <person name="Bouchez O."/>
            <person name="Roques C."/>
            <person name="Iampietro C."/>
            <person name="Lluch J."/>
            <person name="Castinel A."/>
            <person name="Donnadieu C."/>
            <person name="Desvignes T."/>
            <person name="Floi Bucao C."/>
            <person name="Jouanno E."/>
            <person name="Wen M."/>
            <person name="Mejri S."/>
            <person name="Dirks R."/>
            <person name="Jansen H."/>
            <person name="Henkel C."/>
            <person name="Chen W.J."/>
            <person name="Zahm M."/>
            <person name="Cabau C."/>
            <person name="Klopp C."/>
            <person name="Thompson A.W."/>
            <person name="Robinson-Rechavi M."/>
            <person name="Braasch I."/>
            <person name="Lecointre G."/>
            <person name="Bobe J."/>
            <person name="Postlethwait J.H."/>
            <person name="Berthelot C."/>
            <person name="Roest Crollius H."/>
            <person name="Guiguen Y."/>
        </authorList>
    </citation>
    <scope>NUCLEOTIDE SEQUENCE</scope>
    <source>
        <strain evidence="1">WJC10195</strain>
    </source>
</reference>
<name>A0A9Q1F623_SYNKA</name>
<comment type="caution">
    <text evidence="1">The sequence shown here is derived from an EMBL/GenBank/DDBJ whole genome shotgun (WGS) entry which is preliminary data.</text>
</comment>
<evidence type="ECO:0000313" key="2">
    <source>
        <dbReference type="Proteomes" id="UP001152622"/>
    </source>
</evidence>
<sequence length="136" mass="15102">MADAASAVKSLRMHLQHCREEEESWDGMWSQVKEFCQDVAGVSSPAENDPTTSSKWKRISRPPLLLAQYAMASTLGQRFSDEAMALSVACDAVMKCDKKGISPLLNTYAGLNIIHPQFVTAEMDLLKTYNRIADHP</sequence>
<protein>
    <submittedName>
        <fullName evidence="1">Uncharacterized protein</fullName>
    </submittedName>
</protein>
<organism evidence="1 2">
    <name type="scientific">Synaphobranchus kaupii</name>
    <name type="common">Kaup's arrowtooth eel</name>
    <dbReference type="NCBI Taxonomy" id="118154"/>
    <lineage>
        <taxon>Eukaryota</taxon>
        <taxon>Metazoa</taxon>
        <taxon>Chordata</taxon>
        <taxon>Craniata</taxon>
        <taxon>Vertebrata</taxon>
        <taxon>Euteleostomi</taxon>
        <taxon>Actinopterygii</taxon>
        <taxon>Neopterygii</taxon>
        <taxon>Teleostei</taxon>
        <taxon>Anguilliformes</taxon>
        <taxon>Synaphobranchidae</taxon>
        <taxon>Synaphobranchus</taxon>
    </lineage>
</organism>
<keyword evidence="2" id="KW-1185">Reference proteome</keyword>
<gene>
    <name evidence="1" type="ORF">SKAU_G00233530</name>
</gene>
<accession>A0A9Q1F623</accession>
<evidence type="ECO:0000313" key="1">
    <source>
        <dbReference type="EMBL" id="KAJ8351877.1"/>
    </source>
</evidence>
<dbReference type="Proteomes" id="UP001152622">
    <property type="component" value="Chromosome 8"/>
</dbReference>
<dbReference type="AlphaFoldDB" id="A0A9Q1F623"/>
<proteinExistence type="predicted"/>
<dbReference type="EMBL" id="JAINUF010000008">
    <property type="protein sequence ID" value="KAJ8351877.1"/>
    <property type="molecule type" value="Genomic_DNA"/>
</dbReference>